<keyword evidence="2" id="KW-1185">Reference proteome</keyword>
<gene>
    <name evidence="1" type="ORF">BD310DRAFT_354772</name>
</gene>
<evidence type="ECO:0008006" key="3">
    <source>
        <dbReference type="Google" id="ProtNLM"/>
    </source>
</evidence>
<sequence length="241" mass="27911">MSRCKLPVERCEQIVDLCNFPHREFVNKPATRRPSTYATLRACALTCKAWYPRSRLNLLRIVELSTERQVDLLIRTLTAQPFLADLVIELEHYRPPGSLNNYVPLSRSPLPQILQNCRSLVFPLLKSHHITYTRSLPFFAHITRLEIAIDGHTISTLLHLIWSFPDIQHLLLKWSYSREYSTAVSEIYRRKLGEMRPPSCCKYLEYLNACSLRQSLGTLSPILRFRVKSTIAIPRLTAGHL</sequence>
<reference evidence="1 2" key="1">
    <citation type="submission" date="2019-01" db="EMBL/GenBank/DDBJ databases">
        <title>Draft genome sequences of three monokaryotic isolates of the white-rot basidiomycete fungus Dichomitus squalens.</title>
        <authorList>
            <consortium name="DOE Joint Genome Institute"/>
            <person name="Lopez S.C."/>
            <person name="Andreopoulos B."/>
            <person name="Pangilinan J."/>
            <person name="Lipzen A."/>
            <person name="Riley R."/>
            <person name="Ahrendt S."/>
            <person name="Ng V."/>
            <person name="Barry K."/>
            <person name="Daum C."/>
            <person name="Grigoriev I.V."/>
            <person name="Hilden K.S."/>
            <person name="Makela M.R."/>
            <person name="de Vries R.P."/>
        </authorList>
    </citation>
    <scope>NUCLEOTIDE SEQUENCE [LARGE SCALE GENOMIC DNA]</scope>
    <source>
        <strain evidence="1 2">CBS 464.89</strain>
    </source>
</reference>
<organism evidence="1 2">
    <name type="scientific">Dichomitus squalens</name>
    <dbReference type="NCBI Taxonomy" id="114155"/>
    <lineage>
        <taxon>Eukaryota</taxon>
        <taxon>Fungi</taxon>
        <taxon>Dikarya</taxon>
        <taxon>Basidiomycota</taxon>
        <taxon>Agaricomycotina</taxon>
        <taxon>Agaricomycetes</taxon>
        <taxon>Polyporales</taxon>
        <taxon>Polyporaceae</taxon>
        <taxon>Dichomitus</taxon>
    </lineage>
</organism>
<name>A0A4V2K8H6_9APHY</name>
<protein>
    <recommendedName>
        <fullName evidence="3">F-box domain-containing protein</fullName>
    </recommendedName>
</protein>
<evidence type="ECO:0000313" key="2">
    <source>
        <dbReference type="Proteomes" id="UP000292082"/>
    </source>
</evidence>
<dbReference type="Proteomes" id="UP000292082">
    <property type="component" value="Unassembled WGS sequence"/>
</dbReference>
<dbReference type="AlphaFoldDB" id="A0A4V2K8H6"/>
<dbReference type="EMBL" id="ML145108">
    <property type="protein sequence ID" value="TBU59968.1"/>
    <property type="molecule type" value="Genomic_DNA"/>
</dbReference>
<accession>A0A4V2K8H6</accession>
<proteinExistence type="predicted"/>
<evidence type="ECO:0000313" key="1">
    <source>
        <dbReference type="EMBL" id="TBU59968.1"/>
    </source>
</evidence>